<dbReference type="GO" id="GO:0016929">
    <property type="term" value="F:deSUMOylase activity"/>
    <property type="evidence" value="ECO:0007669"/>
    <property type="project" value="TreeGrafter"/>
</dbReference>
<evidence type="ECO:0000259" key="5">
    <source>
        <dbReference type="PROSITE" id="PS50600"/>
    </source>
</evidence>
<keyword evidence="4" id="KW-0788">Thiol protease</keyword>
<dbReference type="PANTHER" id="PTHR12606">
    <property type="entry name" value="SENTRIN/SUMO-SPECIFIC PROTEASE"/>
    <property type="match status" value="1"/>
</dbReference>
<evidence type="ECO:0000256" key="3">
    <source>
        <dbReference type="ARBA" id="ARBA00022801"/>
    </source>
</evidence>
<dbReference type="Gene3D" id="3.40.395.10">
    <property type="entry name" value="Adenoviral Proteinase, Chain A"/>
    <property type="match status" value="1"/>
</dbReference>
<proteinExistence type="inferred from homology"/>
<keyword evidence="2" id="KW-0645">Protease</keyword>
<feature type="non-terminal residue" evidence="6">
    <location>
        <position position="251"/>
    </location>
</feature>
<dbReference type="OrthoDB" id="1939479at2759"/>
<dbReference type="GO" id="GO:0016926">
    <property type="term" value="P:protein desumoylation"/>
    <property type="evidence" value="ECO:0007669"/>
    <property type="project" value="TreeGrafter"/>
</dbReference>
<comment type="similarity">
    <text evidence="1">Belongs to the peptidase C48 family.</text>
</comment>
<reference evidence="7" key="1">
    <citation type="submission" date="2016-05" db="EMBL/GenBank/DDBJ databases">
        <title>Comparative genomics of biotechnologically important yeasts.</title>
        <authorList>
            <consortium name="DOE Joint Genome Institute"/>
            <person name="Riley R."/>
            <person name="Haridas S."/>
            <person name="Wolfe K.H."/>
            <person name="Lopes M.R."/>
            <person name="Hittinger C.T."/>
            <person name="Goker M."/>
            <person name="Salamov A."/>
            <person name="Wisecaver J."/>
            <person name="Long T.M."/>
            <person name="Aerts A.L."/>
            <person name="Barry K."/>
            <person name="Choi C."/>
            <person name="Clum A."/>
            <person name="Coughlan A.Y."/>
            <person name="Deshpande S."/>
            <person name="Douglass A.P."/>
            <person name="Hanson S.J."/>
            <person name="Klenk H.-P."/>
            <person name="Labutti K."/>
            <person name="Lapidus A."/>
            <person name="Lindquist E."/>
            <person name="Lipzen A."/>
            <person name="Meier-Kolthoff J.P."/>
            <person name="Ohm R.A."/>
            <person name="Otillar R.P."/>
            <person name="Pangilinan J."/>
            <person name="Peng Y."/>
            <person name="Rokas A."/>
            <person name="Rosa C.A."/>
            <person name="Scheuner C."/>
            <person name="Sibirny A.A."/>
            <person name="Slot J.C."/>
            <person name="Stielow J.B."/>
            <person name="Sun H."/>
            <person name="Kurtzman C.P."/>
            <person name="Blackwell M."/>
            <person name="Grigoriev I.V."/>
            <person name="Jeffries T.W."/>
        </authorList>
    </citation>
    <scope>NUCLEOTIDE SEQUENCE [LARGE SCALE GENOMIC DNA]</scope>
    <source>
        <strain evidence="7">NRRL Y-2460</strain>
    </source>
</reference>
<evidence type="ECO:0000256" key="2">
    <source>
        <dbReference type="ARBA" id="ARBA00022670"/>
    </source>
</evidence>
<dbReference type="InterPro" id="IPR038765">
    <property type="entry name" value="Papain-like_cys_pep_sf"/>
</dbReference>
<dbReference type="STRING" id="669874.A0A1E4TUZ6"/>
<evidence type="ECO:0000313" key="7">
    <source>
        <dbReference type="Proteomes" id="UP000094236"/>
    </source>
</evidence>
<protein>
    <recommendedName>
        <fullName evidence="5">Ubiquitin-like protease family profile domain-containing protein</fullName>
    </recommendedName>
</protein>
<gene>
    <name evidence="6" type="ORF">PACTADRAFT_22728</name>
</gene>
<feature type="domain" description="Ubiquitin-like protease family profile" evidence="5">
    <location>
        <begin position="46"/>
        <end position="220"/>
    </location>
</feature>
<dbReference type="PANTHER" id="PTHR12606:SF141">
    <property type="entry name" value="GH15225P-RELATED"/>
    <property type="match status" value="1"/>
</dbReference>
<dbReference type="GO" id="GO:0005634">
    <property type="term" value="C:nucleus"/>
    <property type="evidence" value="ECO:0007669"/>
    <property type="project" value="TreeGrafter"/>
</dbReference>
<dbReference type="GO" id="GO:0006508">
    <property type="term" value="P:proteolysis"/>
    <property type="evidence" value="ECO:0007669"/>
    <property type="project" value="UniProtKB-KW"/>
</dbReference>
<evidence type="ECO:0000313" key="6">
    <source>
        <dbReference type="EMBL" id="ODV95592.1"/>
    </source>
</evidence>
<dbReference type="Pfam" id="PF02902">
    <property type="entry name" value="Peptidase_C48"/>
    <property type="match status" value="1"/>
</dbReference>
<keyword evidence="3" id="KW-0378">Hydrolase</keyword>
<dbReference type="FunFam" id="3.30.310.130:FF:000008">
    <property type="entry name" value="Ubiquitin-like-specific protease 1"/>
    <property type="match status" value="1"/>
</dbReference>
<evidence type="ECO:0000256" key="1">
    <source>
        <dbReference type="ARBA" id="ARBA00005234"/>
    </source>
</evidence>
<sequence length="251" mass="29421">QELIKEQRLKDQAKVKPLSHDEQAVVINYLKSTDLNRIVKDDLFGVSIRVRDLKTLENGRWLNDNIIDCYLSLISERSKNNLKLPKVFSFTTHFYTTLSEKGYQSVARWAKRKKVEVTKLDYIFVPINTMNSHWSLAVINNKEKKFQYYNSLSYFGSEDDSLKILEKLSSYMSNEHKRLNNGYSDVDYAKDYTFYPLIKCPQQQNGSDCGVFTCTFVEYLSRDMGLNFSQSDMPNLRRRMCYEILSEALIN</sequence>
<name>A0A1E4TUZ6_PACTA</name>
<dbReference type="PROSITE" id="PS50600">
    <property type="entry name" value="ULP_PROTEASE"/>
    <property type="match status" value="1"/>
</dbReference>
<dbReference type="EMBL" id="KV454014">
    <property type="protein sequence ID" value="ODV95592.1"/>
    <property type="molecule type" value="Genomic_DNA"/>
</dbReference>
<feature type="non-terminal residue" evidence="6">
    <location>
        <position position="1"/>
    </location>
</feature>
<accession>A0A1E4TUZ6</accession>
<evidence type="ECO:0000256" key="4">
    <source>
        <dbReference type="ARBA" id="ARBA00022807"/>
    </source>
</evidence>
<dbReference type="AlphaFoldDB" id="A0A1E4TUZ6"/>
<organism evidence="6 7">
    <name type="scientific">Pachysolen tannophilus NRRL Y-2460</name>
    <dbReference type="NCBI Taxonomy" id="669874"/>
    <lineage>
        <taxon>Eukaryota</taxon>
        <taxon>Fungi</taxon>
        <taxon>Dikarya</taxon>
        <taxon>Ascomycota</taxon>
        <taxon>Saccharomycotina</taxon>
        <taxon>Pichiomycetes</taxon>
        <taxon>Pachysolenaceae</taxon>
        <taxon>Pachysolen</taxon>
    </lineage>
</organism>
<keyword evidence="7" id="KW-1185">Reference proteome</keyword>
<dbReference type="SUPFAM" id="SSF54001">
    <property type="entry name" value="Cysteine proteinases"/>
    <property type="match status" value="1"/>
</dbReference>
<dbReference type="Proteomes" id="UP000094236">
    <property type="component" value="Unassembled WGS sequence"/>
</dbReference>
<dbReference type="InterPro" id="IPR003653">
    <property type="entry name" value="Peptidase_C48_C"/>
</dbReference>